<organism evidence="3 4">
    <name type="scientific">Piscinibacter koreensis</name>
    <dbReference type="NCBI Taxonomy" id="2742824"/>
    <lineage>
        <taxon>Bacteria</taxon>
        <taxon>Pseudomonadati</taxon>
        <taxon>Pseudomonadota</taxon>
        <taxon>Betaproteobacteria</taxon>
        <taxon>Burkholderiales</taxon>
        <taxon>Sphaerotilaceae</taxon>
        <taxon>Piscinibacter</taxon>
    </lineage>
</organism>
<accession>A0A7Y6TV88</accession>
<gene>
    <name evidence="3" type="ORF">HQN59_03190</name>
</gene>
<dbReference type="EMBL" id="JABWMJ010000001">
    <property type="protein sequence ID" value="NUZ04758.1"/>
    <property type="molecule type" value="Genomic_DNA"/>
</dbReference>
<protein>
    <recommendedName>
        <fullName evidence="2">DUF6351 domain-containing protein</fullName>
    </recommendedName>
</protein>
<evidence type="ECO:0000259" key="2">
    <source>
        <dbReference type="Pfam" id="PF19878"/>
    </source>
</evidence>
<dbReference type="AlphaFoldDB" id="A0A7Y6TV88"/>
<sequence>MTKEGFVKRYGVPLYTVGVGASGGGIQQYLYPQNHPGLLDAGVASQPYPDMVGQIPHVGDCELLEYYMDVTDRTNAKWATTKNRTWLVGMNAEDSVVNPYKVFQTTLQQLGMPTNMAPGSTEWREAWQGLTAGALNPKFDADGIVAKAAGRLDLSKWPTIPFGHFDDVRNVYGVGADGYPRSHWDNVGVQYGLQALKDGRISNAEFLDLNLKIGGWKQPKDVIAEGFPFYGTSAAEQAKVLADVSYFDPWGYRNMNRWNPATPDVPAQRTIGSIEAAQAAYKSGLVFRGEGDIPVIDWHPYLEHRLDMHNVHQSFAIRKRIAAAGANTNRQAIWMTETRGATSDFDQVPMGLDVIDRRCGTGSSIQASPRARVRRCSRRTRPRGSWRGRRWRAASSSVR</sequence>
<proteinExistence type="predicted"/>
<feature type="region of interest" description="Disordered" evidence="1">
    <location>
        <begin position="363"/>
        <end position="399"/>
    </location>
</feature>
<feature type="domain" description="DUF6351" evidence="2">
    <location>
        <begin position="1"/>
        <end position="344"/>
    </location>
</feature>
<evidence type="ECO:0000313" key="3">
    <source>
        <dbReference type="EMBL" id="NUZ04758.1"/>
    </source>
</evidence>
<evidence type="ECO:0000256" key="1">
    <source>
        <dbReference type="SAM" id="MobiDB-lite"/>
    </source>
</evidence>
<dbReference type="Proteomes" id="UP000529637">
    <property type="component" value="Unassembled WGS sequence"/>
</dbReference>
<evidence type="ECO:0000313" key="4">
    <source>
        <dbReference type="Proteomes" id="UP000529637"/>
    </source>
</evidence>
<dbReference type="InterPro" id="IPR045556">
    <property type="entry name" value="DUF6351"/>
</dbReference>
<name>A0A7Y6TV88_9BURK</name>
<keyword evidence="4" id="KW-1185">Reference proteome</keyword>
<comment type="caution">
    <text evidence="3">The sequence shown here is derived from an EMBL/GenBank/DDBJ whole genome shotgun (WGS) entry which is preliminary data.</text>
</comment>
<feature type="compositionally biased region" description="Basic residues" evidence="1">
    <location>
        <begin position="371"/>
        <end position="392"/>
    </location>
</feature>
<dbReference type="Pfam" id="PF19878">
    <property type="entry name" value="DUF6351"/>
    <property type="match status" value="1"/>
</dbReference>
<reference evidence="3 4" key="1">
    <citation type="submission" date="2020-06" db="EMBL/GenBank/DDBJ databases">
        <title>Schlegella sp. ID0723 isolated from air conditioner.</title>
        <authorList>
            <person name="Kim D.Y."/>
            <person name="Kim D.-U."/>
        </authorList>
    </citation>
    <scope>NUCLEOTIDE SEQUENCE [LARGE SCALE GENOMIC DNA]</scope>
    <source>
        <strain evidence="3 4">ID0723</strain>
    </source>
</reference>